<keyword evidence="3" id="KW-1185">Reference proteome</keyword>
<evidence type="ECO:0000313" key="2">
    <source>
        <dbReference type="EMBL" id="SHG12415.1"/>
    </source>
</evidence>
<proteinExistence type="predicted"/>
<keyword evidence="1" id="KW-0732">Signal</keyword>
<accession>A0A1M5H908</accession>
<gene>
    <name evidence="2" type="ORF">SAMN05443549_102128</name>
</gene>
<organism evidence="2 3">
    <name type="scientific">Flavobacterium fluvii</name>
    <dbReference type="NCBI Taxonomy" id="468056"/>
    <lineage>
        <taxon>Bacteria</taxon>
        <taxon>Pseudomonadati</taxon>
        <taxon>Bacteroidota</taxon>
        <taxon>Flavobacteriia</taxon>
        <taxon>Flavobacteriales</taxon>
        <taxon>Flavobacteriaceae</taxon>
        <taxon>Flavobacterium</taxon>
    </lineage>
</organism>
<dbReference type="OrthoDB" id="1150213at2"/>
<dbReference type="Proteomes" id="UP000184516">
    <property type="component" value="Unassembled WGS sequence"/>
</dbReference>
<evidence type="ECO:0000313" key="3">
    <source>
        <dbReference type="Proteomes" id="UP000184516"/>
    </source>
</evidence>
<dbReference type="EMBL" id="FQWB01000002">
    <property type="protein sequence ID" value="SHG12415.1"/>
    <property type="molecule type" value="Genomic_DNA"/>
</dbReference>
<protein>
    <recommendedName>
        <fullName evidence="4">MORN repeat variant</fullName>
    </recommendedName>
</protein>
<feature type="chain" id="PRO_5012228990" description="MORN repeat variant" evidence="1">
    <location>
        <begin position="19"/>
        <end position="367"/>
    </location>
</feature>
<reference evidence="3" key="1">
    <citation type="submission" date="2016-11" db="EMBL/GenBank/DDBJ databases">
        <authorList>
            <person name="Varghese N."/>
            <person name="Submissions S."/>
        </authorList>
    </citation>
    <scope>NUCLEOTIDE SEQUENCE [LARGE SCALE GENOMIC DNA]</scope>
    <source>
        <strain evidence="3">DSM 19978</strain>
    </source>
</reference>
<sequence>MKKNIFLLLLLTSIFCNGQDKIVVKTITIQSSLSFQTKNELPKVVALKKEFEVSAKKINQFILEEYQIEDYQLKKDEDFRFSGSSFQYQINEKYLFLKTEGGYYGPYPSEFEREYVFEIKTGEIVESESLPFQALFTLNGYLDFIDKYWLKDIQNDFAVSTSDCDGTPPYCSYYDIENYEVIANKLSFSITNDCYPHVAKACTPYLTKEISKEILKPYLSDLGYRLLFKENYTSKKGIDKFLMNQKEKPNCENNIYLFGKINNLYPVSIALTLSKKDNTVSGYYYYDKKKQKIKLGGKYSNNTIELSEYTNNVNTGNFVLKFETEYTDEGIFIYEPNQVHKYLIGKWFKDKTKYKIKFTAVKFNRFN</sequence>
<evidence type="ECO:0008006" key="4">
    <source>
        <dbReference type="Google" id="ProtNLM"/>
    </source>
</evidence>
<evidence type="ECO:0000256" key="1">
    <source>
        <dbReference type="SAM" id="SignalP"/>
    </source>
</evidence>
<dbReference type="AlphaFoldDB" id="A0A1M5H908"/>
<name>A0A1M5H908_9FLAO</name>
<feature type="signal peptide" evidence="1">
    <location>
        <begin position="1"/>
        <end position="18"/>
    </location>
</feature>
<dbReference type="RefSeq" id="WP_073369007.1">
    <property type="nucleotide sequence ID" value="NZ_FQWB01000002.1"/>
</dbReference>